<keyword evidence="5 12" id="KW-0812">Transmembrane</keyword>
<evidence type="ECO:0000256" key="2">
    <source>
        <dbReference type="ARBA" id="ARBA00022448"/>
    </source>
</evidence>
<keyword evidence="9 12" id="KW-0472">Membrane</keyword>
<feature type="transmembrane region" description="Helical" evidence="12">
    <location>
        <begin position="362"/>
        <end position="379"/>
    </location>
</feature>
<feature type="transmembrane region" description="Helical" evidence="12">
    <location>
        <begin position="208"/>
        <end position="231"/>
    </location>
</feature>
<evidence type="ECO:0000313" key="14">
    <source>
        <dbReference type="EMBL" id="CAI9100099.1"/>
    </source>
</evidence>
<dbReference type="AlphaFoldDB" id="A0AAV1CWL3"/>
<keyword evidence="3" id="KW-0050">Antiport</keyword>
<reference evidence="14" key="1">
    <citation type="submission" date="2023-03" db="EMBL/GenBank/DDBJ databases">
        <authorList>
            <person name="Julca I."/>
        </authorList>
    </citation>
    <scope>NUCLEOTIDE SEQUENCE</scope>
</reference>
<feature type="transmembrane region" description="Helical" evidence="12">
    <location>
        <begin position="12"/>
        <end position="29"/>
    </location>
</feature>
<protein>
    <submittedName>
        <fullName evidence="14">OLC1v1037029C1</fullName>
    </submittedName>
</protein>
<keyword evidence="4" id="KW-0633">Potassium transport</keyword>
<proteinExistence type="inferred from homology"/>
<gene>
    <name evidence="14" type="ORF">OLC1_LOCUS10006</name>
</gene>
<keyword evidence="6" id="KW-0630">Potassium</keyword>
<evidence type="ECO:0000256" key="3">
    <source>
        <dbReference type="ARBA" id="ARBA00022449"/>
    </source>
</evidence>
<dbReference type="PANTHER" id="PTHR12266:SF24">
    <property type="entry name" value="CATION_CALCIUM EXCHANGER 1"/>
    <property type="match status" value="1"/>
</dbReference>
<feature type="transmembrane region" description="Helical" evidence="12">
    <location>
        <begin position="492"/>
        <end position="514"/>
    </location>
</feature>
<keyword evidence="15" id="KW-1185">Reference proteome</keyword>
<feature type="transmembrane region" description="Helical" evidence="12">
    <location>
        <begin position="448"/>
        <end position="471"/>
    </location>
</feature>
<feature type="transmembrane region" description="Helical" evidence="12">
    <location>
        <begin position="98"/>
        <end position="117"/>
    </location>
</feature>
<name>A0AAV1CWL3_OLDCO</name>
<dbReference type="EMBL" id="OX459120">
    <property type="protein sequence ID" value="CAI9100099.1"/>
    <property type="molecule type" value="Genomic_DNA"/>
</dbReference>
<sequence>MVNFGSSKEMRKLISVLLNMLFFLLFIFYTTTNYNSSSSGISPEFKVSTPGWIPDDCSGVHNFTDYESRCEFVKSHVACKGKGYINYLQIFYCNCSRITAVGYTLLLIWLLVLFYVVGNTTADYFCPSVEQLSRILKLSPTIAGTTLLPFGNGANDVFASIISFTRSHDSDVGFSSVLGGAFFITCFVVGIVSISISSRRTTVDEGSFIRDVLFFIFSLISLMMIIIYGRINLLVSVSYVCIYFCYIGLVCAMQLFYGKKERIVNPPAAVDGNNNNNNNNIYAPLMEPGDDEETGESQLLLQNVCDHGCCSEKEQPKKLFGFSISQEPCRSMRMFLSVLELPLYLPRRLTIPVVSEERWSKTYAVISAILAPIFLAIIWNSQFENMGHTVSLAIFLTATLFGIILGNFAFSLTDTSTAPKECLLPWLAGGFIMSITWTYLIASELVSLLVSFGIIFGINPSILALTVLAWGNSAGDLISNVAMALKGGPDGVQMAISGCYAGPLFNTLIGLGLSLVFASWSEYPASYVIPRDPYLYEIVGFLIAGLLWAVVILLKRNMRLDSSLGAGLLAIYFCFLFLRFSKGL</sequence>
<feature type="transmembrane region" description="Helical" evidence="12">
    <location>
        <begin position="563"/>
        <end position="581"/>
    </location>
</feature>
<evidence type="ECO:0000259" key="13">
    <source>
        <dbReference type="Pfam" id="PF01699"/>
    </source>
</evidence>
<comment type="similarity">
    <text evidence="11">Belongs to the Ca(2+):cation antiporter (CaCA) (TC 2.A.19) family. Cation/calcium exchanger (CCX) subfamily.</text>
</comment>
<evidence type="ECO:0000313" key="15">
    <source>
        <dbReference type="Proteomes" id="UP001161247"/>
    </source>
</evidence>
<evidence type="ECO:0000256" key="11">
    <source>
        <dbReference type="ARBA" id="ARBA00038187"/>
    </source>
</evidence>
<dbReference type="InterPro" id="IPR044880">
    <property type="entry name" value="NCX_ion-bd_dom_sf"/>
</dbReference>
<dbReference type="Proteomes" id="UP001161247">
    <property type="component" value="Chromosome 3"/>
</dbReference>
<dbReference type="GO" id="GO:0015297">
    <property type="term" value="F:antiporter activity"/>
    <property type="evidence" value="ECO:0007669"/>
    <property type="project" value="UniProtKB-KW"/>
</dbReference>
<evidence type="ECO:0000256" key="4">
    <source>
        <dbReference type="ARBA" id="ARBA00022538"/>
    </source>
</evidence>
<evidence type="ECO:0000256" key="5">
    <source>
        <dbReference type="ARBA" id="ARBA00022692"/>
    </source>
</evidence>
<keyword evidence="10" id="KW-0406">Ion transport</keyword>
<feature type="domain" description="Sodium/calcium exchanger membrane region" evidence="13">
    <location>
        <begin position="427"/>
        <end position="580"/>
    </location>
</feature>
<keyword evidence="10" id="KW-0739">Sodium transport</keyword>
<keyword evidence="8" id="KW-0915">Sodium</keyword>
<feature type="transmembrane region" description="Helical" evidence="12">
    <location>
        <begin position="422"/>
        <end position="442"/>
    </location>
</feature>
<feature type="transmembrane region" description="Helical" evidence="12">
    <location>
        <begin position="237"/>
        <end position="257"/>
    </location>
</feature>
<evidence type="ECO:0000256" key="10">
    <source>
        <dbReference type="ARBA" id="ARBA00023201"/>
    </source>
</evidence>
<dbReference type="GO" id="GO:0006813">
    <property type="term" value="P:potassium ion transport"/>
    <property type="evidence" value="ECO:0007669"/>
    <property type="project" value="UniProtKB-KW"/>
</dbReference>
<feature type="transmembrane region" description="Helical" evidence="12">
    <location>
        <begin position="391"/>
        <end position="410"/>
    </location>
</feature>
<feature type="domain" description="Sodium/calcium exchanger membrane region" evidence="13">
    <location>
        <begin position="107"/>
        <end position="250"/>
    </location>
</feature>
<evidence type="ECO:0000256" key="8">
    <source>
        <dbReference type="ARBA" id="ARBA00023053"/>
    </source>
</evidence>
<evidence type="ECO:0000256" key="1">
    <source>
        <dbReference type="ARBA" id="ARBA00004141"/>
    </source>
</evidence>
<keyword evidence="7 12" id="KW-1133">Transmembrane helix</keyword>
<accession>A0AAV1CWL3</accession>
<feature type="transmembrane region" description="Helical" evidence="12">
    <location>
        <begin position="534"/>
        <end position="554"/>
    </location>
</feature>
<dbReference type="GO" id="GO:0016020">
    <property type="term" value="C:membrane"/>
    <property type="evidence" value="ECO:0007669"/>
    <property type="project" value="UniProtKB-SubCell"/>
</dbReference>
<organism evidence="14 15">
    <name type="scientific">Oldenlandia corymbosa var. corymbosa</name>
    <dbReference type="NCBI Taxonomy" id="529605"/>
    <lineage>
        <taxon>Eukaryota</taxon>
        <taxon>Viridiplantae</taxon>
        <taxon>Streptophyta</taxon>
        <taxon>Embryophyta</taxon>
        <taxon>Tracheophyta</taxon>
        <taxon>Spermatophyta</taxon>
        <taxon>Magnoliopsida</taxon>
        <taxon>eudicotyledons</taxon>
        <taxon>Gunneridae</taxon>
        <taxon>Pentapetalae</taxon>
        <taxon>asterids</taxon>
        <taxon>lamiids</taxon>
        <taxon>Gentianales</taxon>
        <taxon>Rubiaceae</taxon>
        <taxon>Rubioideae</taxon>
        <taxon>Spermacoceae</taxon>
        <taxon>Hedyotis-Oldenlandia complex</taxon>
        <taxon>Oldenlandia</taxon>
    </lineage>
</organism>
<evidence type="ECO:0000256" key="6">
    <source>
        <dbReference type="ARBA" id="ARBA00022958"/>
    </source>
</evidence>
<dbReference type="GO" id="GO:0008324">
    <property type="term" value="F:monoatomic cation transmembrane transporter activity"/>
    <property type="evidence" value="ECO:0007669"/>
    <property type="project" value="TreeGrafter"/>
</dbReference>
<dbReference type="InterPro" id="IPR004837">
    <property type="entry name" value="NaCa_Exmemb"/>
</dbReference>
<evidence type="ECO:0000256" key="9">
    <source>
        <dbReference type="ARBA" id="ARBA00023136"/>
    </source>
</evidence>
<dbReference type="Pfam" id="PF01699">
    <property type="entry name" value="Na_Ca_ex"/>
    <property type="match status" value="2"/>
</dbReference>
<dbReference type="Gene3D" id="1.20.1420.30">
    <property type="entry name" value="NCX, central ion-binding region"/>
    <property type="match status" value="2"/>
</dbReference>
<evidence type="ECO:0000256" key="12">
    <source>
        <dbReference type="SAM" id="Phobius"/>
    </source>
</evidence>
<dbReference type="GO" id="GO:0006814">
    <property type="term" value="P:sodium ion transport"/>
    <property type="evidence" value="ECO:0007669"/>
    <property type="project" value="UniProtKB-KW"/>
</dbReference>
<evidence type="ECO:0000256" key="7">
    <source>
        <dbReference type="ARBA" id="ARBA00022989"/>
    </source>
</evidence>
<comment type="subcellular location">
    <subcellularLocation>
        <location evidence="1">Membrane</location>
        <topology evidence="1">Multi-pass membrane protein</topology>
    </subcellularLocation>
</comment>
<keyword evidence="2" id="KW-0813">Transport</keyword>
<feature type="transmembrane region" description="Helical" evidence="12">
    <location>
        <begin position="174"/>
        <end position="196"/>
    </location>
</feature>
<dbReference type="PANTHER" id="PTHR12266">
    <property type="entry name" value="NA+/CA2+ K+ INDEPENDENT EXCHANGER"/>
    <property type="match status" value="1"/>
</dbReference>
<dbReference type="InterPro" id="IPR051359">
    <property type="entry name" value="CaCA_antiporter"/>
</dbReference>